<keyword evidence="3" id="KW-1185">Reference proteome</keyword>
<sequence>MRIKITLTRPGGSQVDLAVTADATTSVSNIAEALFVADPTNAVRIRPQAQPGTGTPTDPTPDPLSIT</sequence>
<dbReference type="AlphaFoldDB" id="A0A4T2BQ26"/>
<evidence type="ECO:0000313" key="2">
    <source>
        <dbReference type="EMBL" id="TIH33735.1"/>
    </source>
</evidence>
<protein>
    <submittedName>
        <fullName evidence="2">Uncharacterized protein</fullName>
    </submittedName>
</protein>
<evidence type="ECO:0000256" key="1">
    <source>
        <dbReference type="SAM" id="MobiDB-lite"/>
    </source>
</evidence>
<dbReference type="RefSeq" id="WP_136642943.1">
    <property type="nucleotide sequence ID" value="NZ_QYRT01000032.1"/>
</dbReference>
<feature type="compositionally biased region" description="Pro residues" evidence="1">
    <location>
        <begin position="58"/>
        <end position="67"/>
    </location>
</feature>
<organism evidence="2 3">
    <name type="scientific">Subtercola vilae</name>
    <dbReference type="NCBI Taxonomy" id="2056433"/>
    <lineage>
        <taxon>Bacteria</taxon>
        <taxon>Bacillati</taxon>
        <taxon>Actinomycetota</taxon>
        <taxon>Actinomycetes</taxon>
        <taxon>Micrococcales</taxon>
        <taxon>Microbacteriaceae</taxon>
        <taxon>Subtercola</taxon>
    </lineage>
</organism>
<proteinExistence type="predicted"/>
<accession>A0A4T2BQ26</accession>
<comment type="caution">
    <text evidence="2">The sequence shown here is derived from an EMBL/GenBank/DDBJ whole genome shotgun (WGS) entry which is preliminary data.</text>
</comment>
<feature type="non-terminal residue" evidence="2">
    <location>
        <position position="67"/>
    </location>
</feature>
<dbReference type="Proteomes" id="UP000306192">
    <property type="component" value="Unassembled WGS sequence"/>
</dbReference>
<reference evidence="2 3" key="1">
    <citation type="journal article" date="2019" name="Microorganisms">
        <title>Systematic Affiliation and Genome Analysis of Subtercola vilae DB165(T) with Particular Emphasis on Cold Adaptation of an Isolate from a High-Altitude Cold Volcano Lake.</title>
        <authorList>
            <person name="Villalobos A.S."/>
            <person name="Wiese J."/>
            <person name="Imhoff J.F."/>
            <person name="Dorador C."/>
            <person name="Keller A."/>
            <person name="Hentschel U."/>
        </authorList>
    </citation>
    <scope>NUCLEOTIDE SEQUENCE [LARGE SCALE GENOMIC DNA]</scope>
    <source>
        <strain evidence="2 3">DB165</strain>
    </source>
</reference>
<feature type="region of interest" description="Disordered" evidence="1">
    <location>
        <begin position="42"/>
        <end position="67"/>
    </location>
</feature>
<dbReference type="EMBL" id="QYRT01000032">
    <property type="protein sequence ID" value="TIH33735.1"/>
    <property type="molecule type" value="Genomic_DNA"/>
</dbReference>
<evidence type="ECO:0000313" key="3">
    <source>
        <dbReference type="Proteomes" id="UP000306192"/>
    </source>
</evidence>
<gene>
    <name evidence="2" type="ORF">D4765_14155</name>
</gene>
<name>A0A4T2BQ26_9MICO</name>